<protein>
    <recommendedName>
        <fullName evidence="2">histidine kinase</fullName>
        <ecNumber evidence="2">2.7.13.3</ecNumber>
    </recommendedName>
</protein>
<accession>A0A7K1TKB7</accession>
<dbReference type="Proteomes" id="UP000441336">
    <property type="component" value="Unassembled WGS sequence"/>
</dbReference>
<dbReference type="PANTHER" id="PTHR43304">
    <property type="entry name" value="PHYTOCHROME-LIKE PROTEIN CPH1"/>
    <property type="match status" value="1"/>
</dbReference>
<dbReference type="SUPFAM" id="SSF47384">
    <property type="entry name" value="Homodimeric domain of signal transducing histidine kinase"/>
    <property type="match status" value="1"/>
</dbReference>
<dbReference type="Gene3D" id="1.10.287.130">
    <property type="match status" value="1"/>
</dbReference>
<sequence length="871" mass="96447">MSAHTPAHPAPMPASEDLLEVLFNVSMTGVILFRPVFAADGAEIVDLAYVRLNTAAQQMLQLPERPEQSFLTLYPTARPTGVFDFYCQAFQAATVKRHQFNYQHDGLDAYFYLAAQRSGEVLVVSFTDTNEQPRSAVEEALRASQVREQAALAAAEARQATLYAMFEQAPVAISLLQGPTHVIEFANARMAQLWDRSLAQVAGQAHFTALPELAGQGFEDILGAVWRTGEPHYLQEQFVSLRRAGQPYQGYFNITYQPSYDGQGQRTGVLTSAIDVTEQVLARQQVEQLNQQLEAARAEAERERNQLQALIAQAPVAIALFEGEDLHVTSVNAVISALWGHTPAQVLGRPLLEGVPELQGQGFDDLLRQVLHTQAPYTGTEIPATLRRGGQLHTTYFNFVYQPLYEVEGQVTGVLCVAVDVTEQVVARQQVQTLNEELAAINEELRASNEEYQLANVALIKSQQQLRQLTHELEARVQQRTAEAVQARLSTEHQRQRLERLLWEAPAAVAIIGGPELVFEFFNPLYAAMFAGRPQIGLSILDAMPELRGQEALRTLRQVYETGQTHQETSILVPLARPADGHLEDRYFDYVQQARFNEQGQVDGALVFAFEVTRQLLAQQQVQILNQELTVTNEELNESNTRLTRTNVDLDTFVYTASHDLKAPITNIESITLALRETLPPAVQQDKLVAHLLDLLTQTTARFQFTIGQLTDISRLQLVHAGPAEPVHLAAVVEAVRLDLTPLIAAAGAQLTVEVAPELVVSFSPANLRSAIYNLLSNAVKYRASDRPCQIRVHAARTGQRVVLTVQDNGLGMSEVQQRQLFGLFQRLHTHVEGTGVGLYITKRLVENGGGTIAVESQVDRGTTFTLTFPA</sequence>
<dbReference type="PROSITE" id="PS50113">
    <property type="entry name" value="PAC"/>
    <property type="match status" value="2"/>
</dbReference>
<feature type="domain" description="PAC" evidence="8">
    <location>
        <begin position="232"/>
        <end position="288"/>
    </location>
</feature>
<dbReference type="InterPro" id="IPR013656">
    <property type="entry name" value="PAS_4"/>
</dbReference>
<keyword evidence="6" id="KW-0175">Coiled coil</keyword>
<evidence type="ECO:0000259" key="7">
    <source>
        <dbReference type="PROSITE" id="PS50109"/>
    </source>
</evidence>
<dbReference type="CDD" id="cd00082">
    <property type="entry name" value="HisKA"/>
    <property type="match status" value="1"/>
</dbReference>
<feature type="domain" description="PAC" evidence="8">
    <location>
        <begin position="378"/>
        <end position="433"/>
    </location>
</feature>
<dbReference type="Gene3D" id="3.30.565.10">
    <property type="entry name" value="Histidine kinase-like ATPase, C-terminal domain"/>
    <property type="match status" value="1"/>
</dbReference>
<keyword evidence="4" id="KW-0808">Transferase</keyword>
<dbReference type="RefSeq" id="WP_157569299.1">
    <property type="nucleotide sequence ID" value="NZ_WQKZ01000007.1"/>
</dbReference>
<dbReference type="InterPro" id="IPR036890">
    <property type="entry name" value="HATPase_C_sf"/>
</dbReference>
<dbReference type="GO" id="GO:0000155">
    <property type="term" value="F:phosphorelay sensor kinase activity"/>
    <property type="evidence" value="ECO:0007669"/>
    <property type="project" value="InterPro"/>
</dbReference>
<feature type="coiled-coil region" evidence="6">
    <location>
        <begin position="279"/>
        <end position="313"/>
    </location>
</feature>
<evidence type="ECO:0000259" key="8">
    <source>
        <dbReference type="PROSITE" id="PS50113"/>
    </source>
</evidence>
<dbReference type="PANTHER" id="PTHR43304:SF1">
    <property type="entry name" value="PAC DOMAIN-CONTAINING PROTEIN"/>
    <property type="match status" value="1"/>
</dbReference>
<dbReference type="SMART" id="SM00091">
    <property type="entry name" value="PAS"/>
    <property type="match status" value="3"/>
</dbReference>
<dbReference type="SUPFAM" id="SSF55785">
    <property type="entry name" value="PYP-like sensor domain (PAS domain)"/>
    <property type="match status" value="3"/>
</dbReference>
<dbReference type="InterPro" id="IPR003661">
    <property type="entry name" value="HisK_dim/P_dom"/>
</dbReference>
<dbReference type="EC" id="2.7.13.3" evidence="2"/>
<dbReference type="InterPro" id="IPR036097">
    <property type="entry name" value="HisK_dim/P_sf"/>
</dbReference>
<dbReference type="EMBL" id="WQKZ01000007">
    <property type="protein sequence ID" value="MVN78813.1"/>
    <property type="molecule type" value="Genomic_DNA"/>
</dbReference>
<dbReference type="CDD" id="cd00130">
    <property type="entry name" value="PAS"/>
    <property type="match status" value="1"/>
</dbReference>
<dbReference type="InterPro" id="IPR004358">
    <property type="entry name" value="Sig_transdc_His_kin-like_C"/>
</dbReference>
<dbReference type="PRINTS" id="PR00344">
    <property type="entry name" value="BCTRLSENSOR"/>
</dbReference>
<dbReference type="Pfam" id="PF08448">
    <property type="entry name" value="PAS_4"/>
    <property type="match status" value="3"/>
</dbReference>
<evidence type="ECO:0000256" key="5">
    <source>
        <dbReference type="ARBA" id="ARBA00022777"/>
    </source>
</evidence>
<dbReference type="InterPro" id="IPR003594">
    <property type="entry name" value="HATPase_dom"/>
</dbReference>
<feature type="coiled-coil region" evidence="6">
    <location>
        <begin position="424"/>
        <end position="458"/>
    </location>
</feature>
<feature type="domain" description="Histidine kinase" evidence="7">
    <location>
        <begin position="656"/>
        <end position="871"/>
    </location>
</feature>
<proteinExistence type="predicted"/>
<dbReference type="AlphaFoldDB" id="A0A7K1TKB7"/>
<dbReference type="SMART" id="SM00387">
    <property type="entry name" value="HATPase_c"/>
    <property type="match status" value="1"/>
</dbReference>
<name>A0A7K1TKB7_9BACT</name>
<keyword evidence="10" id="KW-1185">Reference proteome</keyword>
<keyword evidence="5" id="KW-0418">Kinase</keyword>
<dbReference type="PROSITE" id="PS50109">
    <property type="entry name" value="HIS_KIN"/>
    <property type="match status" value="1"/>
</dbReference>
<dbReference type="InterPro" id="IPR000700">
    <property type="entry name" value="PAS-assoc_C"/>
</dbReference>
<gene>
    <name evidence="9" type="ORF">GO988_20970</name>
</gene>
<comment type="caution">
    <text evidence="9">The sequence shown here is derived from an EMBL/GenBank/DDBJ whole genome shotgun (WGS) entry which is preliminary data.</text>
</comment>
<evidence type="ECO:0000256" key="6">
    <source>
        <dbReference type="SAM" id="Coils"/>
    </source>
</evidence>
<dbReference type="InterPro" id="IPR052162">
    <property type="entry name" value="Sensor_kinase/Photoreceptor"/>
</dbReference>
<evidence type="ECO:0000256" key="4">
    <source>
        <dbReference type="ARBA" id="ARBA00022679"/>
    </source>
</evidence>
<dbReference type="InterPro" id="IPR000014">
    <property type="entry name" value="PAS"/>
</dbReference>
<dbReference type="Gene3D" id="3.30.450.20">
    <property type="entry name" value="PAS domain"/>
    <property type="match status" value="3"/>
</dbReference>
<comment type="catalytic activity">
    <reaction evidence="1">
        <text>ATP + protein L-histidine = ADP + protein N-phospho-L-histidine.</text>
        <dbReference type="EC" id="2.7.13.3"/>
    </reaction>
</comment>
<evidence type="ECO:0000313" key="10">
    <source>
        <dbReference type="Proteomes" id="UP000441336"/>
    </source>
</evidence>
<dbReference type="Pfam" id="PF02518">
    <property type="entry name" value="HATPase_c"/>
    <property type="match status" value="1"/>
</dbReference>
<evidence type="ECO:0000256" key="1">
    <source>
        <dbReference type="ARBA" id="ARBA00000085"/>
    </source>
</evidence>
<evidence type="ECO:0000313" key="9">
    <source>
        <dbReference type="EMBL" id="MVN78813.1"/>
    </source>
</evidence>
<evidence type="ECO:0000256" key="3">
    <source>
        <dbReference type="ARBA" id="ARBA00022553"/>
    </source>
</evidence>
<reference evidence="9 10" key="1">
    <citation type="submission" date="2019-12" db="EMBL/GenBank/DDBJ databases">
        <title>Hymenobacter sp. HMF4947 Genome sequencing and assembly.</title>
        <authorList>
            <person name="Kang H."/>
            <person name="Cha I."/>
            <person name="Kim H."/>
            <person name="Joh K."/>
        </authorList>
    </citation>
    <scope>NUCLEOTIDE SEQUENCE [LARGE SCALE GENOMIC DNA]</scope>
    <source>
        <strain evidence="9 10">HMF4947</strain>
    </source>
</reference>
<dbReference type="InterPro" id="IPR035965">
    <property type="entry name" value="PAS-like_dom_sf"/>
</dbReference>
<keyword evidence="3" id="KW-0597">Phosphoprotein</keyword>
<dbReference type="NCBIfam" id="TIGR00229">
    <property type="entry name" value="sensory_box"/>
    <property type="match status" value="1"/>
</dbReference>
<evidence type="ECO:0000256" key="2">
    <source>
        <dbReference type="ARBA" id="ARBA00012438"/>
    </source>
</evidence>
<dbReference type="InterPro" id="IPR005467">
    <property type="entry name" value="His_kinase_dom"/>
</dbReference>
<organism evidence="9 10">
    <name type="scientific">Hymenobacter ginkgonis</name>
    <dbReference type="NCBI Taxonomy" id="2682976"/>
    <lineage>
        <taxon>Bacteria</taxon>
        <taxon>Pseudomonadati</taxon>
        <taxon>Bacteroidota</taxon>
        <taxon>Cytophagia</taxon>
        <taxon>Cytophagales</taxon>
        <taxon>Hymenobacteraceae</taxon>
        <taxon>Hymenobacter</taxon>
    </lineage>
</organism>
<dbReference type="SUPFAM" id="SSF55874">
    <property type="entry name" value="ATPase domain of HSP90 chaperone/DNA topoisomerase II/histidine kinase"/>
    <property type="match status" value="1"/>
</dbReference>